<evidence type="ECO:0000256" key="1">
    <source>
        <dbReference type="SAM" id="SignalP"/>
    </source>
</evidence>
<reference evidence="2 3" key="1">
    <citation type="submission" date="2016-03" db="EMBL/GenBank/DDBJ databases">
        <authorList>
            <person name="Ploux O."/>
        </authorList>
    </citation>
    <scope>NUCLEOTIDE SEQUENCE [LARGE SCALE GENOMIC DNA]</scope>
    <source>
        <strain evidence="2 3">BER2</strain>
    </source>
</reference>
<name>A0A150WC42_BDEBC</name>
<organism evidence="2 3">
    <name type="scientific">Bdellovibrio bacteriovorus</name>
    <dbReference type="NCBI Taxonomy" id="959"/>
    <lineage>
        <taxon>Bacteria</taxon>
        <taxon>Pseudomonadati</taxon>
        <taxon>Bdellovibrionota</taxon>
        <taxon>Bdellovibrionia</taxon>
        <taxon>Bdellovibrionales</taxon>
        <taxon>Pseudobdellovibrionaceae</taxon>
        <taxon>Bdellovibrio</taxon>
    </lineage>
</organism>
<dbReference type="OrthoDB" id="5292344at2"/>
<evidence type="ECO:0000313" key="3">
    <source>
        <dbReference type="Proteomes" id="UP000075391"/>
    </source>
</evidence>
<sequence length="173" mass="20000">MKKFLGFLVIATLSLTAQADEYFVGGRDFYDTMEQYNQACDDVCEKPFFHTVVYSNGKSSGLLTKYDLDRLNKIMIHQSNIWADTILEGDYQSEGDTRLDEVVAIFKSSNLIGYKITYSEKAWDTASCDFDYEDESEDKYQDCTEGRIVESSFVSKDFKTYFRDDNAMAEFFE</sequence>
<evidence type="ECO:0000313" key="2">
    <source>
        <dbReference type="EMBL" id="KYG60614.1"/>
    </source>
</evidence>
<dbReference type="AlphaFoldDB" id="A0A150WC42"/>
<dbReference type="RefSeq" id="WP_063244890.1">
    <property type="nucleotide sequence ID" value="NZ_LUKF01000019.1"/>
</dbReference>
<accession>A0A150WC42</accession>
<feature type="signal peptide" evidence="1">
    <location>
        <begin position="1"/>
        <end position="19"/>
    </location>
</feature>
<protein>
    <submittedName>
        <fullName evidence="2">Uncharacterized protein</fullName>
    </submittedName>
</protein>
<dbReference type="EMBL" id="LUKF01000019">
    <property type="protein sequence ID" value="KYG60614.1"/>
    <property type="molecule type" value="Genomic_DNA"/>
</dbReference>
<comment type="caution">
    <text evidence="2">The sequence shown here is derived from an EMBL/GenBank/DDBJ whole genome shotgun (WGS) entry which is preliminary data.</text>
</comment>
<gene>
    <name evidence="2" type="ORF">AZI85_11445</name>
</gene>
<keyword evidence="1" id="KW-0732">Signal</keyword>
<dbReference type="Proteomes" id="UP000075391">
    <property type="component" value="Unassembled WGS sequence"/>
</dbReference>
<feature type="chain" id="PRO_5007572329" evidence="1">
    <location>
        <begin position="20"/>
        <end position="173"/>
    </location>
</feature>
<proteinExistence type="predicted"/>